<dbReference type="InterPro" id="IPR000884">
    <property type="entry name" value="TSP1_rpt"/>
</dbReference>
<evidence type="ECO:0008006" key="4">
    <source>
        <dbReference type="Google" id="ProtNLM"/>
    </source>
</evidence>
<dbReference type="PANTHER" id="PTHR22906:SF21">
    <property type="entry name" value="SEMA DOMAIN-CONTAINING PROTEIN"/>
    <property type="match status" value="1"/>
</dbReference>
<dbReference type="InterPro" id="IPR052065">
    <property type="entry name" value="Compl_asym_regulator"/>
</dbReference>
<dbReference type="Pfam" id="PF00090">
    <property type="entry name" value="TSP_1"/>
    <property type="match status" value="1"/>
</dbReference>
<protein>
    <recommendedName>
        <fullName evidence="4">Thrombospondin type 1 domain-containing protein</fullName>
    </recommendedName>
</protein>
<evidence type="ECO:0000256" key="1">
    <source>
        <dbReference type="ARBA" id="ARBA00022737"/>
    </source>
</evidence>
<dbReference type="PROSITE" id="PS50092">
    <property type="entry name" value="TSP1"/>
    <property type="match status" value="1"/>
</dbReference>
<keyword evidence="1" id="KW-0677">Repeat</keyword>
<accession>A0A1I8ECM1</accession>
<dbReference type="WBParaSite" id="maker-PairedContig_1280-snap-gene-0.26-mRNA-1">
    <property type="protein sequence ID" value="maker-PairedContig_1280-snap-gene-0.26-mRNA-1"/>
    <property type="gene ID" value="maker-PairedContig_1280-snap-gene-0.26"/>
</dbReference>
<dbReference type="SUPFAM" id="SSF82895">
    <property type="entry name" value="TSP-1 type 1 repeat"/>
    <property type="match status" value="1"/>
</dbReference>
<dbReference type="PANTHER" id="PTHR22906">
    <property type="entry name" value="PROPERDIN"/>
    <property type="match status" value="1"/>
</dbReference>
<keyword evidence="2" id="KW-1015">Disulfide bond</keyword>
<name>A0A1I8ECM1_WUCBA</name>
<dbReference type="AlphaFoldDB" id="A0A1I8ECM1"/>
<sequence length="195" mass="21988">MNQFRRRFCRIVEPSLQVSESGDWSNWSDWSSCSSSCGIAGHQIRSRMCSNPVPSNRFCISITSSRQFHAIISTIKIRNYHFTSVLVQKVHTVLVRRSVSGLVYQKEPALGHQLTENGHHGLNGHNALILASMVIDPEQGNMEFKFCSNPRPSEGGFQCTGSDFEITSCDDISRCFHCSSLLQKMYPEKNNLKQS</sequence>
<dbReference type="STRING" id="6293.A0A1I8ECM1"/>
<organism evidence="3">
    <name type="scientific">Wuchereria bancrofti</name>
    <dbReference type="NCBI Taxonomy" id="6293"/>
    <lineage>
        <taxon>Eukaryota</taxon>
        <taxon>Metazoa</taxon>
        <taxon>Ecdysozoa</taxon>
        <taxon>Nematoda</taxon>
        <taxon>Chromadorea</taxon>
        <taxon>Rhabditida</taxon>
        <taxon>Spirurina</taxon>
        <taxon>Spiruromorpha</taxon>
        <taxon>Filarioidea</taxon>
        <taxon>Onchocercidae</taxon>
        <taxon>Wuchereria</taxon>
    </lineage>
</organism>
<dbReference type="Gene3D" id="2.20.100.10">
    <property type="entry name" value="Thrombospondin type-1 (TSP1) repeat"/>
    <property type="match status" value="1"/>
</dbReference>
<dbReference type="PRINTS" id="PR01705">
    <property type="entry name" value="TSP1REPEAT"/>
</dbReference>
<dbReference type="InterPro" id="IPR036383">
    <property type="entry name" value="TSP1_rpt_sf"/>
</dbReference>
<proteinExistence type="predicted"/>
<reference evidence="3" key="1">
    <citation type="submission" date="2016-11" db="UniProtKB">
        <authorList>
            <consortium name="WormBaseParasite"/>
        </authorList>
    </citation>
    <scope>IDENTIFICATION</scope>
    <source>
        <strain evidence="3">pt0022</strain>
    </source>
</reference>
<dbReference type="SMART" id="SM00209">
    <property type="entry name" value="TSP1"/>
    <property type="match status" value="1"/>
</dbReference>
<evidence type="ECO:0000313" key="3">
    <source>
        <dbReference type="WBParaSite" id="maker-PairedContig_1280-snap-gene-0.26-mRNA-1"/>
    </source>
</evidence>
<evidence type="ECO:0000256" key="2">
    <source>
        <dbReference type="ARBA" id="ARBA00023157"/>
    </source>
</evidence>